<keyword evidence="1 5" id="KW-0547">Nucleotide-binding</keyword>
<dbReference type="SMART" id="SM00487">
    <property type="entry name" value="DEXDc"/>
    <property type="match status" value="1"/>
</dbReference>
<feature type="region of interest" description="Disordered" evidence="6">
    <location>
        <begin position="370"/>
        <end position="447"/>
    </location>
</feature>
<evidence type="ECO:0000259" key="8">
    <source>
        <dbReference type="PROSITE" id="PS51194"/>
    </source>
</evidence>
<sequence>MLQILEDHFKAKGFTEQTPIQKAVWGPLVNGESIIGLSPTGSGKTIAFTLPLLANIISKDGTQLLILAPSQELAMQTTQVVREWAALLNLTVASITGGANVKRQMEKLKSNPEIVVGTPGRVLNLLADRKLKLHNLQTMIIDEADELLTDETLRDIQDIERYTSSDVQFGFFSATDKPVFDKLEELFGIEVNVIDVRAVDNTQGVVRHGLMMVNNSQKVAMLKRFSHIKGFKALIFFNQLPNLKYAASNLKHEHVNIAVLGGTQRGTDRADALRLFRQGKVQYLLTTDVMARGLDIADLPAVINYDLPNSALTYTHRVGRTGRMGNEGIVVNFGNDHDLRKLKQLVGKDFDLKAMYFANNKLVDQRPIMTGSQQSGAQTSTRITVENKPTSTKDANLTGSNSKNISKDKVIVQQPRILSKKEQIAAKKKARSRKGSQKNKGMRRKKD</sequence>
<reference evidence="9 10" key="1">
    <citation type="submission" date="2020-04" db="EMBL/GenBank/DDBJ databases">
        <title>MicrobeNet Type strains.</title>
        <authorList>
            <person name="Nicholson A.C."/>
        </authorList>
    </citation>
    <scope>NUCLEOTIDE SEQUENCE [LARGE SCALE GENOMIC DNA]</scope>
    <source>
        <strain evidence="9 10">CCUG 61472</strain>
    </source>
</reference>
<dbReference type="EMBL" id="JAAXPN010000007">
    <property type="protein sequence ID" value="NKZ24529.1"/>
    <property type="molecule type" value="Genomic_DNA"/>
</dbReference>
<dbReference type="AlphaFoldDB" id="A0A7X6S2W7"/>
<keyword evidence="4 5" id="KW-0067">ATP-binding</keyword>
<dbReference type="SMART" id="SM00490">
    <property type="entry name" value="HELICc"/>
    <property type="match status" value="1"/>
</dbReference>
<comment type="caution">
    <text evidence="9">The sequence shown here is derived from an EMBL/GenBank/DDBJ whole genome shotgun (WGS) entry which is preliminary data.</text>
</comment>
<evidence type="ECO:0000313" key="10">
    <source>
        <dbReference type="Proteomes" id="UP000549765"/>
    </source>
</evidence>
<name>A0A7X6S2W7_9LACO</name>
<dbReference type="GO" id="GO:0016787">
    <property type="term" value="F:hydrolase activity"/>
    <property type="evidence" value="ECO:0007669"/>
    <property type="project" value="UniProtKB-KW"/>
</dbReference>
<evidence type="ECO:0000256" key="2">
    <source>
        <dbReference type="ARBA" id="ARBA00022801"/>
    </source>
</evidence>
<dbReference type="InterPro" id="IPR011545">
    <property type="entry name" value="DEAD/DEAH_box_helicase_dom"/>
</dbReference>
<dbReference type="InterPro" id="IPR014001">
    <property type="entry name" value="Helicase_ATP-bd"/>
</dbReference>
<dbReference type="PANTHER" id="PTHR47963">
    <property type="entry name" value="DEAD-BOX ATP-DEPENDENT RNA HELICASE 47, MITOCHONDRIAL"/>
    <property type="match status" value="1"/>
</dbReference>
<evidence type="ECO:0000256" key="1">
    <source>
        <dbReference type="ARBA" id="ARBA00022741"/>
    </source>
</evidence>
<comment type="similarity">
    <text evidence="5">Belongs to the DEAD box helicase family.</text>
</comment>
<accession>A0A7X6S2W7</accession>
<keyword evidence="2 5" id="KW-0378">Hydrolase</keyword>
<evidence type="ECO:0000256" key="3">
    <source>
        <dbReference type="ARBA" id="ARBA00022806"/>
    </source>
</evidence>
<evidence type="ECO:0000313" key="9">
    <source>
        <dbReference type="EMBL" id="NKZ24529.1"/>
    </source>
</evidence>
<dbReference type="GO" id="GO:0005840">
    <property type="term" value="C:ribosome"/>
    <property type="evidence" value="ECO:0007669"/>
    <property type="project" value="TreeGrafter"/>
</dbReference>
<dbReference type="Pfam" id="PF00270">
    <property type="entry name" value="DEAD"/>
    <property type="match status" value="1"/>
</dbReference>
<feature type="domain" description="Helicase C-terminal" evidence="8">
    <location>
        <begin position="220"/>
        <end position="368"/>
    </location>
</feature>
<dbReference type="GO" id="GO:0003724">
    <property type="term" value="F:RNA helicase activity"/>
    <property type="evidence" value="ECO:0007669"/>
    <property type="project" value="TreeGrafter"/>
</dbReference>
<dbReference type="CDD" id="cd00268">
    <property type="entry name" value="DEADc"/>
    <property type="match status" value="1"/>
</dbReference>
<dbReference type="InterPro" id="IPR000629">
    <property type="entry name" value="RNA-helicase_DEAD-box_CS"/>
</dbReference>
<evidence type="ECO:0000256" key="5">
    <source>
        <dbReference type="RuleBase" id="RU000492"/>
    </source>
</evidence>
<dbReference type="Pfam" id="PF00271">
    <property type="entry name" value="Helicase_C"/>
    <property type="match status" value="1"/>
</dbReference>
<dbReference type="Gene3D" id="3.40.50.300">
    <property type="entry name" value="P-loop containing nucleotide triphosphate hydrolases"/>
    <property type="match status" value="2"/>
</dbReference>
<dbReference type="GO" id="GO:0033592">
    <property type="term" value="F:RNA strand annealing activity"/>
    <property type="evidence" value="ECO:0007669"/>
    <property type="project" value="TreeGrafter"/>
</dbReference>
<dbReference type="PROSITE" id="PS00039">
    <property type="entry name" value="DEAD_ATP_HELICASE"/>
    <property type="match status" value="1"/>
</dbReference>
<dbReference type="InterPro" id="IPR050547">
    <property type="entry name" value="DEAD_box_RNA_helicases"/>
</dbReference>
<protein>
    <submittedName>
        <fullName evidence="9">DEAD/DEAH box helicase</fullName>
    </submittedName>
</protein>
<feature type="compositionally biased region" description="Polar residues" evidence="6">
    <location>
        <begin position="370"/>
        <end position="404"/>
    </location>
</feature>
<dbReference type="InterPro" id="IPR044742">
    <property type="entry name" value="DEAD/DEAH_RhlB"/>
</dbReference>
<dbReference type="PROSITE" id="PS51192">
    <property type="entry name" value="HELICASE_ATP_BIND_1"/>
    <property type="match status" value="1"/>
</dbReference>
<dbReference type="GO" id="GO:0005829">
    <property type="term" value="C:cytosol"/>
    <property type="evidence" value="ECO:0007669"/>
    <property type="project" value="TreeGrafter"/>
</dbReference>
<feature type="compositionally biased region" description="Basic residues" evidence="6">
    <location>
        <begin position="426"/>
        <end position="447"/>
    </location>
</feature>
<dbReference type="InterPro" id="IPR027417">
    <property type="entry name" value="P-loop_NTPase"/>
</dbReference>
<dbReference type="SUPFAM" id="SSF52540">
    <property type="entry name" value="P-loop containing nucleoside triphosphate hydrolases"/>
    <property type="match status" value="1"/>
</dbReference>
<evidence type="ECO:0000256" key="6">
    <source>
        <dbReference type="SAM" id="MobiDB-lite"/>
    </source>
</evidence>
<feature type="domain" description="Helicase ATP-binding" evidence="7">
    <location>
        <begin position="25"/>
        <end position="194"/>
    </location>
</feature>
<proteinExistence type="inferred from homology"/>
<dbReference type="CDD" id="cd18787">
    <property type="entry name" value="SF2_C_DEAD"/>
    <property type="match status" value="1"/>
</dbReference>
<dbReference type="Proteomes" id="UP000549765">
    <property type="component" value="Unassembled WGS sequence"/>
</dbReference>
<dbReference type="RefSeq" id="WP_168722322.1">
    <property type="nucleotide sequence ID" value="NZ_JAAXPN010000007.1"/>
</dbReference>
<keyword evidence="3 5" id="KW-0347">Helicase</keyword>
<evidence type="ECO:0000259" key="7">
    <source>
        <dbReference type="PROSITE" id="PS51192"/>
    </source>
</evidence>
<dbReference type="InterPro" id="IPR001650">
    <property type="entry name" value="Helicase_C-like"/>
</dbReference>
<organism evidence="9 10">
    <name type="scientific">Periweissella fabalis</name>
    <dbReference type="NCBI Taxonomy" id="1070421"/>
    <lineage>
        <taxon>Bacteria</taxon>
        <taxon>Bacillati</taxon>
        <taxon>Bacillota</taxon>
        <taxon>Bacilli</taxon>
        <taxon>Lactobacillales</taxon>
        <taxon>Lactobacillaceae</taxon>
        <taxon>Periweissella</taxon>
    </lineage>
</organism>
<dbReference type="PROSITE" id="PS51194">
    <property type="entry name" value="HELICASE_CTER"/>
    <property type="match status" value="1"/>
</dbReference>
<dbReference type="GO" id="GO:0009409">
    <property type="term" value="P:response to cold"/>
    <property type="evidence" value="ECO:0007669"/>
    <property type="project" value="TreeGrafter"/>
</dbReference>
<gene>
    <name evidence="9" type="ORF">HF964_06940</name>
</gene>
<dbReference type="GO" id="GO:0005524">
    <property type="term" value="F:ATP binding"/>
    <property type="evidence" value="ECO:0007669"/>
    <property type="project" value="UniProtKB-KW"/>
</dbReference>
<evidence type="ECO:0000256" key="4">
    <source>
        <dbReference type="ARBA" id="ARBA00022840"/>
    </source>
</evidence>
<dbReference type="PANTHER" id="PTHR47963:SF7">
    <property type="entry name" value="ATP-DEPENDENT RNA HELICASE YFML-RELATED"/>
    <property type="match status" value="1"/>
</dbReference>
<keyword evidence="10" id="KW-1185">Reference proteome</keyword>